<proteinExistence type="inferred from homology"/>
<dbReference type="PANTHER" id="PTHR30012">
    <property type="entry name" value="GENERAL SECRETION PATHWAY PROTEIN"/>
    <property type="match status" value="1"/>
</dbReference>
<name>A0A378MY50_MANHA</name>
<dbReference type="Pfam" id="PF00482">
    <property type="entry name" value="T2SSF"/>
    <property type="match status" value="1"/>
</dbReference>
<keyword evidence="3" id="KW-1003">Cell membrane</keyword>
<sequence>MLNLLQQGYKFSQGINPNVFGAEMAQMLEVGEKSGNVAKMCEHISEMYQQKLDYQIDILSQLLEPMLMLIMGVIVGTIIVGLYLPIFDMGALVE</sequence>
<dbReference type="AlphaFoldDB" id="A0A378MY50"/>
<dbReference type="Proteomes" id="UP000254802">
    <property type="component" value="Unassembled WGS sequence"/>
</dbReference>
<dbReference type="InterPro" id="IPR018076">
    <property type="entry name" value="T2SS_GspF_dom"/>
</dbReference>
<comment type="subcellular location">
    <subcellularLocation>
        <location evidence="1">Cell inner membrane</location>
        <topology evidence="1">Multi-pass membrane protein</topology>
    </subcellularLocation>
</comment>
<reference evidence="10 11" key="1">
    <citation type="submission" date="2018-06" db="EMBL/GenBank/DDBJ databases">
        <authorList>
            <consortium name="Pathogen Informatics"/>
            <person name="Doyle S."/>
        </authorList>
    </citation>
    <scope>NUCLEOTIDE SEQUENCE [LARGE SCALE GENOMIC DNA]</scope>
    <source>
        <strain evidence="10 11">NCTC10638</strain>
    </source>
</reference>
<keyword evidence="5 8" id="KW-0812">Transmembrane</keyword>
<feature type="domain" description="Type II secretion system protein GspF" evidence="9">
    <location>
        <begin position="2"/>
        <end position="85"/>
    </location>
</feature>
<dbReference type="Gene3D" id="1.20.81.30">
    <property type="entry name" value="Type II secretion system (T2SS), domain F"/>
    <property type="match status" value="1"/>
</dbReference>
<evidence type="ECO:0000256" key="2">
    <source>
        <dbReference type="ARBA" id="ARBA00005745"/>
    </source>
</evidence>
<organism evidence="10 11">
    <name type="scientific">Mannheimia haemolytica</name>
    <name type="common">Pasteurella haemolytica</name>
    <dbReference type="NCBI Taxonomy" id="75985"/>
    <lineage>
        <taxon>Bacteria</taxon>
        <taxon>Pseudomonadati</taxon>
        <taxon>Pseudomonadota</taxon>
        <taxon>Gammaproteobacteria</taxon>
        <taxon>Pasteurellales</taxon>
        <taxon>Pasteurellaceae</taxon>
        <taxon>Mannheimia</taxon>
    </lineage>
</organism>
<evidence type="ECO:0000256" key="6">
    <source>
        <dbReference type="ARBA" id="ARBA00022989"/>
    </source>
</evidence>
<comment type="similarity">
    <text evidence="2">Belongs to the GSP F family.</text>
</comment>
<protein>
    <submittedName>
        <fullName evidence="10">Type IV pilin biogenesis protein</fullName>
    </submittedName>
</protein>
<evidence type="ECO:0000256" key="7">
    <source>
        <dbReference type="ARBA" id="ARBA00023136"/>
    </source>
</evidence>
<feature type="transmembrane region" description="Helical" evidence="8">
    <location>
        <begin position="66"/>
        <end position="86"/>
    </location>
</feature>
<keyword evidence="4" id="KW-0997">Cell inner membrane</keyword>
<evidence type="ECO:0000256" key="1">
    <source>
        <dbReference type="ARBA" id="ARBA00004429"/>
    </source>
</evidence>
<evidence type="ECO:0000256" key="5">
    <source>
        <dbReference type="ARBA" id="ARBA00022692"/>
    </source>
</evidence>
<evidence type="ECO:0000259" key="9">
    <source>
        <dbReference type="Pfam" id="PF00482"/>
    </source>
</evidence>
<dbReference type="GO" id="GO:0005886">
    <property type="term" value="C:plasma membrane"/>
    <property type="evidence" value="ECO:0007669"/>
    <property type="project" value="UniProtKB-SubCell"/>
</dbReference>
<evidence type="ECO:0000256" key="8">
    <source>
        <dbReference type="SAM" id="Phobius"/>
    </source>
</evidence>
<evidence type="ECO:0000256" key="4">
    <source>
        <dbReference type="ARBA" id="ARBA00022519"/>
    </source>
</evidence>
<keyword evidence="7 8" id="KW-0472">Membrane</keyword>
<dbReference type="GO" id="GO:0015628">
    <property type="term" value="P:protein secretion by the type II secretion system"/>
    <property type="evidence" value="ECO:0007669"/>
    <property type="project" value="TreeGrafter"/>
</dbReference>
<dbReference type="PANTHER" id="PTHR30012:SF7">
    <property type="entry name" value="PROTEIN TRANSPORT PROTEIN HOFC HOMOLOG"/>
    <property type="match status" value="1"/>
</dbReference>
<accession>A0A378MY50</accession>
<dbReference type="InterPro" id="IPR003004">
    <property type="entry name" value="GspF/PilC"/>
</dbReference>
<evidence type="ECO:0000313" key="10">
    <source>
        <dbReference type="EMBL" id="STY61121.1"/>
    </source>
</evidence>
<evidence type="ECO:0000256" key="3">
    <source>
        <dbReference type="ARBA" id="ARBA00022475"/>
    </source>
</evidence>
<evidence type="ECO:0000313" key="11">
    <source>
        <dbReference type="Proteomes" id="UP000254802"/>
    </source>
</evidence>
<keyword evidence="6 8" id="KW-1133">Transmembrane helix</keyword>
<gene>
    <name evidence="10" type="ORF">NCTC10638_02328</name>
</gene>
<dbReference type="EMBL" id="UGPN01000002">
    <property type="protein sequence ID" value="STY61121.1"/>
    <property type="molecule type" value="Genomic_DNA"/>
</dbReference>
<dbReference type="InterPro" id="IPR042094">
    <property type="entry name" value="T2SS_GspF_sf"/>
</dbReference>